<keyword evidence="1" id="KW-0597">Phosphoprotein</keyword>
<evidence type="ECO:0000256" key="1">
    <source>
        <dbReference type="ARBA" id="ARBA00022553"/>
    </source>
</evidence>
<dbReference type="EMBL" id="JAKKPZ010000002">
    <property type="protein sequence ID" value="KAI1725391.1"/>
    <property type="molecule type" value="Genomic_DNA"/>
</dbReference>
<dbReference type="GO" id="GO:0005737">
    <property type="term" value="C:cytoplasm"/>
    <property type="evidence" value="ECO:0007669"/>
    <property type="project" value="TreeGrafter"/>
</dbReference>
<feature type="domain" description="CNH" evidence="10">
    <location>
        <begin position="816"/>
        <end position="1092"/>
    </location>
</feature>
<dbReference type="Gene3D" id="1.10.287.1490">
    <property type="match status" value="2"/>
</dbReference>
<keyword evidence="12" id="KW-1185">Reference proteome</keyword>
<dbReference type="SUPFAM" id="SSF50729">
    <property type="entry name" value="PH domain-like"/>
    <property type="match status" value="1"/>
</dbReference>
<evidence type="ECO:0000313" key="11">
    <source>
        <dbReference type="EMBL" id="KAI1725391.1"/>
    </source>
</evidence>
<evidence type="ECO:0000259" key="9">
    <source>
        <dbReference type="PROSITE" id="PS50081"/>
    </source>
</evidence>
<dbReference type="InterPro" id="IPR050839">
    <property type="entry name" value="Rho-assoc_Ser/Thr_Kinase"/>
</dbReference>
<dbReference type="AlphaFoldDB" id="A0AAD4NGX1"/>
<dbReference type="PROSITE" id="PS50003">
    <property type="entry name" value="PH_DOMAIN"/>
    <property type="match status" value="1"/>
</dbReference>
<gene>
    <name evidence="11" type="ORF">DdX_02049</name>
</gene>
<name>A0AAD4NGX1_9BILA</name>
<proteinExistence type="predicted"/>
<reference evidence="11" key="1">
    <citation type="submission" date="2022-01" db="EMBL/GenBank/DDBJ databases">
        <title>Genome Sequence Resource for Two Populations of Ditylenchus destructor, the Migratory Endoparasitic Phytonematode.</title>
        <authorList>
            <person name="Zhang H."/>
            <person name="Lin R."/>
            <person name="Xie B."/>
        </authorList>
    </citation>
    <scope>NUCLEOTIDE SEQUENCE</scope>
    <source>
        <strain evidence="11">BazhouSP</strain>
    </source>
</reference>
<dbReference type="GO" id="GO:0031032">
    <property type="term" value="P:actomyosin structure organization"/>
    <property type="evidence" value="ECO:0007669"/>
    <property type="project" value="TreeGrafter"/>
</dbReference>
<feature type="compositionally biased region" description="Polar residues" evidence="7">
    <location>
        <begin position="259"/>
        <end position="269"/>
    </location>
</feature>
<evidence type="ECO:0000259" key="8">
    <source>
        <dbReference type="PROSITE" id="PS50003"/>
    </source>
</evidence>
<dbReference type="InterPro" id="IPR011993">
    <property type="entry name" value="PH-like_dom_sf"/>
</dbReference>
<dbReference type="Proteomes" id="UP001201812">
    <property type="component" value="Unassembled WGS sequence"/>
</dbReference>
<feature type="coiled-coil region" evidence="6">
    <location>
        <begin position="282"/>
        <end position="354"/>
    </location>
</feature>
<comment type="catalytic activity">
    <reaction evidence="4">
        <text>L-threonyl-[protein] + ATP = O-phospho-L-threonyl-[protein] + ADP + H(+)</text>
        <dbReference type="Rhea" id="RHEA:46608"/>
        <dbReference type="Rhea" id="RHEA-COMP:11060"/>
        <dbReference type="Rhea" id="RHEA-COMP:11605"/>
        <dbReference type="ChEBI" id="CHEBI:15378"/>
        <dbReference type="ChEBI" id="CHEBI:30013"/>
        <dbReference type="ChEBI" id="CHEBI:30616"/>
        <dbReference type="ChEBI" id="CHEBI:61977"/>
        <dbReference type="ChEBI" id="CHEBI:456216"/>
        <dbReference type="EC" id="2.7.11.1"/>
    </reaction>
</comment>
<dbReference type="InterPro" id="IPR001180">
    <property type="entry name" value="CNH_dom"/>
</dbReference>
<dbReference type="GO" id="GO:0005856">
    <property type="term" value="C:cytoskeleton"/>
    <property type="evidence" value="ECO:0007669"/>
    <property type="project" value="TreeGrafter"/>
</dbReference>
<feature type="region of interest" description="Disordered" evidence="7">
    <location>
        <begin position="182"/>
        <end position="206"/>
    </location>
</feature>
<dbReference type="SMART" id="SM00109">
    <property type="entry name" value="C1"/>
    <property type="match status" value="1"/>
</dbReference>
<evidence type="ECO:0000256" key="3">
    <source>
        <dbReference type="ARBA" id="ARBA00022833"/>
    </source>
</evidence>
<feature type="region of interest" description="Disordered" evidence="7">
    <location>
        <begin position="248"/>
        <end position="273"/>
    </location>
</feature>
<feature type="domain" description="Phorbol-ester/DAG-type" evidence="9">
    <location>
        <begin position="606"/>
        <end position="658"/>
    </location>
</feature>
<dbReference type="Pfam" id="PF00780">
    <property type="entry name" value="CNH"/>
    <property type="match status" value="1"/>
</dbReference>
<dbReference type="Gene3D" id="3.30.60.20">
    <property type="match status" value="1"/>
</dbReference>
<comment type="caution">
    <text evidence="11">The sequence shown here is derived from an EMBL/GenBank/DDBJ whole genome shotgun (WGS) entry which is preliminary data.</text>
</comment>
<feature type="coiled-coil region" evidence="6">
    <location>
        <begin position="464"/>
        <end position="498"/>
    </location>
</feature>
<evidence type="ECO:0000256" key="5">
    <source>
        <dbReference type="ARBA" id="ARBA00048679"/>
    </source>
</evidence>
<evidence type="ECO:0000256" key="4">
    <source>
        <dbReference type="ARBA" id="ARBA00047899"/>
    </source>
</evidence>
<feature type="compositionally biased region" description="Low complexity" evidence="7">
    <location>
        <begin position="373"/>
        <end position="386"/>
    </location>
</feature>
<evidence type="ECO:0000256" key="2">
    <source>
        <dbReference type="ARBA" id="ARBA00022723"/>
    </source>
</evidence>
<sequence>MTESEIFRYRAQTNCLETKLKRKQMELELAQEQMKNSQESLEREISDLKEALKAKEKAIEGYILEIENRNSIYGELDSRQQMEVLHERIGSLSATVESLQDRIDALQAEKLDLDNKLAYAEQDKSVLKSQINSLKTELNDNEGTSQQTSSYLNEEIEKLKHQKAQLRLEHLQLKKDYAKLEAENNDLKNGPKNSTELESKFSESEAQISRLEKENNLLKSENNYQKRQLEALQKSANEFNEKLKHYKKTTKENEESENARVQQLSSELQVSREKMTSMRTTLIELDTQCDRLMNKLKELDQDKISMQDENNQLRKESEELRGQVESQCKIEGELTTLREENSRLRGKIRYLENEVKESHTDHSQELARLAKQLSQAKSSQTQSSSSNGQLEAEVRQKDSHIRYNERQIQQLKKDLEEIKKEAEAERKRQCDLVNENTTLRQGLAEAIKKTGQYRDEGEKLKQVNESIRANAEVLNEKLLRLEDDVQELQIELEQKEKLASYLQSVVQPKQMQKINRNYSSLISTGSDAVSDIEAESQKCAKLERERNTVLENLERRRRILQEKQNLEIESVPLIKNNATKMPMSPRTRKKDAASPASLGTMRHEIPHRWKKQFISINISSLHCAVCFEGLPHFGHIYKCRECSLMVHAHCKPSITNTCGLPPACATFYVDPHSAPSGIMTGWIKLWRSDDLTGNKWRNSWAVIDDNKLSFYDDDSFATNNRSPFLTIDLNSEQWKIYNQVGTPGLNVNGITKEHMSLVIEIKLPSFTLFMLGPTMQAKERWVRALQNATNRRAFVQRRPSTSTAYSMLLGLDKPRNLVITCTQILDHDWLLMGCQEGLFVTTLSNPKAPFNVAGIQNIYFMEIIVEQGHEMLFAICGINRRPVVTHLQQLRGALKADQQPTIEPTFVTNIDDCHSCVVSKPGIHSKRYVYLATTDAIHILEFVRKLGVFQPLNQVIKTEEPCMCICSTYNGLIFGADNFHLVTWESGFSCRQLSIDNCPSDFPVAAIEISPTEFLLAFHNYGVFVDAQGKRSRKENIEWERVPLEFAFSTPHLYIVYCDFLEVATVPTNEGYDTPALTDDRSMFRCRSAHKTGFGNRHGDIMFAVSSADRVELHMFNSSNVDMTNNKSMLKRKFTDSLTKSTNKKKIISSAFI</sequence>
<evidence type="ECO:0000259" key="10">
    <source>
        <dbReference type="PROSITE" id="PS50219"/>
    </source>
</evidence>
<dbReference type="Pfam" id="PF00169">
    <property type="entry name" value="PH"/>
    <property type="match status" value="1"/>
</dbReference>
<dbReference type="PROSITE" id="PS50081">
    <property type="entry name" value="ZF_DAG_PE_2"/>
    <property type="match status" value="1"/>
</dbReference>
<organism evidence="11 12">
    <name type="scientific">Ditylenchus destructor</name>
    <dbReference type="NCBI Taxonomy" id="166010"/>
    <lineage>
        <taxon>Eukaryota</taxon>
        <taxon>Metazoa</taxon>
        <taxon>Ecdysozoa</taxon>
        <taxon>Nematoda</taxon>
        <taxon>Chromadorea</taxon>
        <taxon>Rhabditida</taxon>
        <taxon>Tylenchina</taxon>
        <taxon>Tylenchomorpha</taxon>
        <taxon>Sphaerularioidea</taxon>
        <taxon>Anguinidae</taxon>
        <taxon>Anguininae</taxon>
        <taxon>Ditylenchus</taxon>
    </lineage>
</organism>
<dbReference type="SMART" id="SM00036">
    <property type="entry name" value="CNH"/>
    <property type="match status" value="1"/>
</dbReference>
<evidence type="ECO:0000256" key="6">
    <source>
        <dbReference type="SAM" id="Coils"/>
    </source>
</evidence>
<dbReference type="GO" id="GO:0046872">
    <property type="term" value="F:metal ion binding"/>
    <property type="evidence" value="ECO:0007669"/>
    <property type="project" value="UniProtKB-KW"/>
</dbReference>
<keyword evidence="3" id="KW-0862">Zinc</keyword>
<dbReference type="GO" id="GO:0004674">
    <property type="term" value="F:protein serine/threonine kinase activity"/>
    <property type="evidence" value="ECO:0007669"/>
    <property type="project" value="UniProtKB-EC"/>
</dbReference>
<accession>A0AAD4NGX1</accession>
<dbReference type="Gene3D" id="2.30.29.30">
    <property type="entry name" value="Pleckstrin-homology domain (PH domain)/Phosphotyrosine-binding domain (PTB)"/>
    <property type="match status" value="1"/>
</dbReference>
<dbReference type="SMART" id="SM00233">
    <property type="entry name" value="PH"/>
    <property type="match status" value="1"/>
</dbReference>
<protein>
    <submittedName>
        <fullName evidence="11">CNH domain-containing protein</fullName>
    </submittedName>
</protein>
<dbReference type="InterPro" id="IPR001849">
    <property type="entry name" value="PH_domain"/>
</dbReference>
<feature type="coiled-coil region" evidence="6">
    <location>
        <begin position="532"/>
        <end position="570"/>
    </location>
</feature>
<dbReference type="SUPFAM" id="SSF57889">
    <property type="entry name" value="Cysteine-rich domain"/>
    <property type="match status" value="1"/>
</dbReference>
<evidence type="ECO:0000256" key="7">
    <source>
        <dbReference type="SAM" id="MobiDB-lite"/>
    </source>
</evidence>
<keyword evidence="2" id="KW-0479">Metal-binding</keyword>
<feature type="region of interest" description="Disordered" evidence="7">
    <location>
        <begin position="373"/>
        <end position="398"/>
    </location>
</feature>
<dbReference type="InterPro" id="IPR002219">
    <property type="entry name" value="PKC_DAG/PE"/>
</dbReference>
<evidence type="ECO:0000313" key="12">
    <source>
        <dbReference type="Proteomes" id="UP001201812"/>
    </source>
</evidence>
<comment type="catalytic activity">
    <reaction evidence="5">
        <text>L-seryl-[protein] + ATP = O-phospho-L-seryl-[protein] + ADP + H(+)</text>
        <dbReference type="Rhea" id="RHEA:17989"/>
        <dbReference type="Rhea" id="RHEA-COMP:9863"/>
        <dbReference type="Rhea" id="RHEA-COMP:11604"/>
        <dbReference type="ChEBI" id="CHEBI:15378"/>
        <dbReference type="ChEBI" id="CHEBI:29999"/>
        <dbReference type="ChEBI" id="CHEBI:30616"/>
        <dbReference type="ChEBI" id="CHEBI:83421"/>
        <dbReference type="ChEBI" id="CHEBI:456216"/>
        <dbReference type="EC" id="2.7.11.1"/>
    </reaction>
</comment>
<dbReference type="InterPro" id="IPR046349">
    <property type="entry name" value="C1-like_sf"/>
</dbReference>
<dbReference type="PANTHER" id="PTHR22988:SF71">
    <property type="entry name" value="CITRON RHO-INTERACTING KINASE"/>
    <property type="match status" value="1"/>
</dbReference>
<keyword evidence="6" id="KW-0175">Coiled coil</keyword>
<dbReference type="PANTHER" id="PTHR22988">
    <property type="entry name" value="MYOTONIC DYSTROPHY S/T KINASE-RELATED"/>
    <property type="match status" value="1"/>
</dbReference>
<feature type="coiled-coil region" evidence="6">
    <location>
        <begin position="401"/>
        <end position="432"/>
    </location>
</feature>
<dbReference type="PROSITE" id="PS50219">
    <property type="entry name" value="CNH"/>
    <property type="match status" value="1"/>
</dbReference>
<feature type="domain" description="PH" evidence="8">
    <location>
        <begin position="676"/>
        <end position="790"/>
    </location>
</feature>